<keyword evidence="2" id="KW-1133">Transmembrane helix</keyword>
<keyword evidence="2" id="KW-0812">Transmembrane</keyword>
<feature type="region of interest" description="Disordered" evidence="1">
    <location>
        <begin position="346"/>
        <end position="907"/>
    </location>
</feature>
<dbReference type="InParanoid" id="A0A4Q1BV17"/>
<dbReference type="EMBL" id="SDIL01000005">
    <property type="protein sequence ID" value="RXK41846.1"/>
    <property type="molecule type" value="Genomic_DNA"/>
</dbReference>
<feature type="compositionally biased region" description="Polar residues" evidence="1">
    <location>
        <begin position="446"/>
        <end position="464"/>
    </location>
</feature>
<comment type="caution">
    <text evidence="3">The sequence shown here is derived from an EMBL/GenBank/DDBJ whole genome shotgun (WGS) entry which is preliminary data.</text>
</comment>
<keyword evidence="2" id="KW-0472">Membrane</keyword>
<feature type="compositionally biased region" description="Basic and acidic residues" evidence="1">
    <location>
        <begin position="1001"/>
        <end position="1011"/>
    </location>
</feature>
<feature type="region of interest" description="Disordered" evidence="1">
    <location>
        <begin position="109"/>
        <end position="219"/>
    </location>
</feature>
<gene>
    <name evidence="3" type="ORF">M231_00845</name>
</gene>
<feature type="compositionally biased region" description="Polar residues" evidence="1">
    <location>
        <begin position="871"/>
        <end position="887"/>
    </location>
</feature>
<protein>
    <submittedName>
        <fullName evidence="3">Uncharacterized protein</fullName>
    </submittedName>
</protein>
<feature type="region of interest" description="Disordered" evidence="1">
    <location>
        <begin position="960"/>
        <end position="1045"/>
    </location>
</feature>
<keyword evidence="4" id="KW-1185">Reference proteome</keyword>
<feature type="compositionally biased region" description="Low complexity" evidence="1">
    <location>
        <begin position="126"/>
        <end position="147"/>
    </location>
</feature>
<evidence type="ECO:0000256" key="1">
    <source>
        <dbReference type="SAM" id="MobiDB-lite"/>
    </source>
</evidence>
<feature type="compositionally biased region" description="Acidic residues" evidence="1">
    <location>
        <begin position="14"/>
        <end position="24"/>
    </location>
</feature>
<dbReference type="Proteomes" id="UP000289152">
    <property type="component" value="Unassembled WGS sequence"/>
</dbReference>
<feature type="region of interest" description="Disordered" evidence="1">
    <location>
        <begin position="1"/>
        <end position="35"/>
    </location>
</feature>
<accession>A0A4Q1BV17</accession>
<name>A0A4Q1BV17_TREME</name>
<feature type="compositionally biased region" description="Basic and acidic residues" evidence="1">
    <location>
        <begin position="510"/>
        <end position="524"/>
    </location>
</feature>
<feature type="compositionally biased region" description="Basic and acidic residues" evidence="1">
    <location>
        <begin position="397"/>
        <end position="418"/>
    </location>
</feature>
<feature type="compositionally biased region" description="Basic and acidic residues" evidence="1">
    <location>
        <begin position="1100"/>
        <end position="1113"/>
    </location>
</feature>
<feature type="compositionally biased region" description="Polar residues" evidence="1">
    <location>
        <begin position="578"/>
        <end position="588"/>
    </location>
</feature>
<feature type="compositionally biased region" description="Polar residues" evidence="1">
    <location>
        <begin position="843"/>
        <end position="861"/>
    </location>
</feature>
<evidence type="ECO:0000256" key="2">
    <source>
        <dbReference type="SAM" id="Phobius"/>
    </source>
</evidence>
<feature type="compositionally biased region" description="Polar residues" evidence="1">
    <location>
        <begin position="1136"/>
        <end position="1157"/>
    </location>
</feature>
<feature type="transmembrane region" description="Helical" evidence="2">
    <location>
        <begin position="231"/>
        <end position="256"/>
    </location>
</feature>
<sequence>MTIADLGQANKQDLEEDGSTEDMIDLGGKTAVEEKKVRTEEEGRIEERGGIAPDGQVLPDWLSYIQVTTTIDGEVFTTGTIVNLPLTYYGPPIPLGTDWVYGGLTSPASTPTAASIDQTTSASPVSTSTEEITTARTTTRSASRISSPSLATISSTVSQTTPFPSSSSSSSSSPSSRSSAVSPSFSTSSTTLSPVSSTSSDPLPNPSSTTASSISAPSPSNSPISFHSSHLIPLLPAILVPLLAILLLLLLLFLCWRRRSTSGYSTSLQPPRTSKFFSVPRSVSNLRTPFASSAPDPKSPDEKSALLPGFLAQHHRQSSSSVEMDDELAGLVIQNQSLLHRLNLGLGRGRPSSRRVSGNTVEKTAGLGLGVGPAARRRTSKGLPRNGSGHIDQADQMDEKATSRGDKFVTDGKARGDVSIEPSGDDSGPISSGNEDNLFFRPPGETISSHGTTDESFSIRSSGASIPSRTRSPIRTSSPLSGGLFPSTSQPNRATFLGVQHSSYSSQKGNKTDDSREEGSKSSDSHSSSSGTKSSSSKIRPSRLSRELAQSISPGRWPWGTKGPGSNSTQSRQSSYSINNTRGQRGLNNGQGSHSTGSGGGSHSTNSGSGWNVGVPETPSTGAMLDGDTGDLGEFGGRLRTRWGEERLRFPAPPGLGRDSWVGTETEESYHTALSGTSSNPPSSTPYLGQPISRDDPSYARAPLSAFGTPNPSPPRLISPALPSTPSPGAVNTVLHSKGELTPPVPQLPRGSSPLSILLPRRGSTPPSLLLPRRGSTPPSIQLPRRVSTSSSLLPPQHSSPPPIPRSRKTSSPERHTRNVSPEREPSPLRNVVIYPSRLSFPSVPTQPSRLTDGQVSNLDNSPPKDRSGVSLGQPSQTTSNVVNSSIPPDPKSGIPEASTTNPQPMERKISSRIIAAETNPHNVRVPLRAAEKEKEKEIPKATGSRTSWSFIAHGIWGTSSTSDSGHTRASSEKVGGTEDSHYTLGPKVTHPMLRQGGRVESIDSDYHTGEEESLISHENTSELSEVLHEQPDKSKTPHEQTKNPFTKQVGKMNVTDDRTNEELVKRRKIDTAQKGTEEIQERLNVAPPLFQLGNGSIGSEERPRESFQGEPRVVREEKGVRVVDDINEFGVPLRSVSNPVQVSRETTPSNHSQEGSIHSAAQSSGSGHSQDVDPVKAIRGRRSQGTVLRTSGLVPPREQQKA</sequence>
<feature type="region of interest" description="Disordered" evidence="1">
    <location>
        <begin position="1091"/>
        <end position="1113"/>
    </location>
</feature>
<reference evidence="3 4" key="1">
    <citation type="submission" date="2016-06" db="EMBL/GenBank/DDBJ databases">
        <title>Evolution of pathogenesis and genome organization in the Tremellales.</title>
        <authorList>
            <person name="Cuomo C."/>
            <person name="Litvintseva A."/>
            <person name="Heitman J."/>
            <person name="Chen Y."/>
            <person name="Sun S."/>
            <person name="Springer D."/>
            <person name="Dromer F."/>
            <person name="Young S."/>
            <person name="Zeng Q."/>
            <person name="Chapman S."/>
            <person name="Gujja S."/>
            <person name="Saif S."/>
            <person name="Birren B."/>
        </authorList>
    </citation>
    <scope>NUCLEOTIDE SEQUENCE [LARGE SCALE GENOMIC DNA]</scope>
    <source>
        <strain evidence="3 4">ATCC 28783</strain>
    </source>
</reference>
<feature type="compositionally biased region" description="Low complexity" evidence="1">
    <location>
        <begin position="566"/>
        <end position="577"/>
    </location>
</feature>
<feature type="compositionally biased region" description="Polar residues" evidence="1">
    <location>
        <begin position="109"/>
        <end position="125"/>
    </location>
</feature>
<organism evidence="3 4">
    <name type="scientific">Tremella mesenterica</name>
    <name type="common">Jelly fungus</name>
    <dbReference type="NCBI Taxonomy" id="5217"/>
    <lineage>
        <taxon>Eukaryota</taxon>
        <taxon>Fungi</taxon>
        <taxon>Dikarya</taxon>
        <taxon>Basidiomycota</taxon>
        <taxon>Agaricomycotina</taxon>
        <taxon>Tremellomycetes</taxon>
        <taxon>Tremellales</taxon>
        <taxon>Tremellaceae</taxon>
        <taxon>Tremella</taxon>
    </lineage>
</organism>
<evidence type="ECO:0000313" key="4">
    <source>
        <dbReference type="Proteomes" id="UP000289152"/>
    </source>
</evidence>
<proteinExistence type="predicted"/>
<dbReference type="OrthoDB" id="2563978at2759"/>
<feature type="compositionally biased region" description="Low complexity" evidence="1">
    <location>
        <begin position="465"/>
        <end position="479"/>
    </location>
</feature>
<dbReference type="AlphaFoldDB" id="A0A4Q1BV17"/>
<feature type="compositionally biased region" description="Polar residues" evidence="1">
    <location>
        <begin position="500"/>
        <end position="509"/>
    </location>
</feature>
<feature type="compositionally biased region" description="Basic and acidic residues" evidence="1">
    <location>
        <begin position="966"/>
        <end position="982"/>
    </location>
</feature>
<feature type="compositionally biased region" description="Low complexity" evidence="1">
    <location>
        <begin position="675"/>
        <end position="686"/>
    </location>
</feature>
<feature type="compositionally biased region" description="Low complexity" evidence="1">
    <location>
        <begin position="525"/>
        <end position="539"/>
    </location>
</feature>
<feature type="compositionally biased region" description="Low complexity" evidence="1">
    <location>
        <begin position="154"/>
        <end position="219"/>
    </location>
</feature>
<feature type="region of interest" description="Disordered" evidence="1">
    <location>
        <begin position="1133"/>
        <end position="1203"/>
    </location>
</feature>
<feature type="compositionally biased region" description="Basic and acidic residues" evidence="1">
    <location>
        <begin position="811"/>
        <end position="827"/>
    </location>
</feature>
<feature type="compositionally biased region" description="Basic and acidic residues" evidence="1">
    <location>
        <begin position="1026"/>
        <end position="1042"/>
    </location>
</feature>
<evidence type="ECO:0000313" key="3">
    <source>
        <dbReference type="EMBL" id="RXK41846.1"/>
    </source>
</evidence>
<feature type="compositionally biased region" description="Low complexity" evidence="1">
    <location>
        <begin position="1159"/>
        <end position="1170"/>
    </location>
</feature>
<dbReference type="VEuPathDB" id="FungiDB:TREMEDRAFT_65805"/>
<feature type="compositionally biased region" description="Low complexity" evidence="1">
    <location>
        <begin position="788"/>
        <end position="797"/>
    </location>
</feature>